<accession>A0A3P7PCN7</accession>
<dbReference type="PANTHER" id="PTHR10853">
    <property type="entry name" value="PELOTA"/>
    <property type="match status" value="1"/>
</dbReference>
<dbReference type="OrthoDB" id="10249111at2759"/>
<reference evidence="1 2" key="1">
    <citation type="submission" date="2018-11" db="EMBL/GenBank/DDBJ databases">
        <authorList>
            <consortium name="Pathogen Informatics"/>
        </authorList>
    </citation>
    <scope>NUCLEOTIDE SEQUENCE [LARGE SCALE GENOMIC DNA]</scope>
</reference>
<evidence type="ECO:0008006" key="3">
    <source>
        <dbReference type="Google" id="ProtNLM"/>
    </source>
</evidence>
<dbReference type="GO" id="GO:0070966">
    <property type="term" value="P:nuclear-transcribed mRNA catabolic process, no-go decay"/>
    <property type="evidence" value="ECO:0007669"/>
    <property type="project" value="InterPro"/>
</dbReference>
<dbReference type="EMBL" id="UYRU01099233">
    <property type="protein sequence ID" value="VDN40651.1"/>
    <property type="molecule type" value="Genomic_DNA"/>
</dbReference>
<dbReference type="GO" id="GO:0032790">
    <property type="term" value="P:ribosome disassembly"/>
    <property type="evidence" value="ECO:0007669"/>
    <property type="project" value="TreeGrafter"/>
</dbReference>
<dbReference type="GO" id="GO:0005737">
    <property type="term" value="C:cytoplasm"/>
    <property type="evidence" value="ECO:0007669"/>
    <property type="project" value="TreeGrafter"/>
</dbReference>
<dbReference type="AlphaFoldDB" id="A0A3P7PCN7"/>
<organism evidence="1 2">
    <name type="scientific">Dibothriocephalus latus</name>
    <name type="common">Fish tapeworm</name>
    <name type="synonym">Diphyllobothrium latum</name>
    <dbReference type="NCBI Taxonomy" id="60516"/>
    <lineage>
        <taxon>Eukaryota</taxon>
        <taxon>Metazoa</taxon>
        <taxon>Spiralia</taxon>
        <taxon>Lophotrochozoa</taxon>
        <taxon>Platyhelminthes</taxon>
        <taxon>Cestoda</taxon>
        <taxon>Eucestoda</taxon>
        <taxon>Diphyllobothriidea</taxon>
        <taxon>Diphyllobothriidae</taxon>
        <taxon>Dibothriocephalus</taxon>
    </lineage>
</organism>
<name>A0A3P7PCN7_DIBLA</name>
<dbReference type="SUPFAM" id="SSF55315">
    <property type="entry name" value="L30e-like"/>
    <property type="match status" value="1"/>
</dbReference>
<keyword evidence="2" id="KW-1185">Reference proteome</keyword>
<feature type="non-terminal residue" evidence="1">
    <location>
        <position position="43"/>
    </location>
</feature>
<sequence length="43" mass="4798">MLISDALFRSKDLTARKRFVGLVDSVKENQGTVRIFSSMHVSG</sequence>
<dbReference type="PANTHER" id="PTHR10853:SF0">
    <property type="entry name" value="PROTEIN PELOTA HOMOLOG"/>
    <property type="match status" value="1"/>
</dbReference>
<dbReference type="GO" id="GO:0071025">
    <property type="term" value="P:RNA surveillance"/>
    <property type="evidence" value="ECO:0007669"/>
    <property type="project" value="InterPro"/>
</dbReference>
<protein>
    <recommendedName>
        <fullName evidence="3">eRF1 domain-containing protein</fullName>
    </recommendedName>
</protein>
<dbReference type="GO" id="GO:0070651">
    <property type="term" value="P:nonfunctional rRNA decay"/>
    <property type="evidence" value="ECO:0007669"/>
    <property type="project" value="TreeGrafter"/>
</dbReference>
<evidence type="ECO:0000313" key="1">
    <source>
        <dbReference type="EMBL" id="VDN40651.1"/>
    </source>
</evidence>
<dbReference type="Gene3D" id="3.30.1330.30">
    <property type="match status" value="1"/>
</dbReference>
<dbReference type="InterPro" id="IPR004405">
    <property type="entry name" value="TF_pelota"/>
</dbReference>
<gene>
    <name evidence="1" type="ORF">DILT_LOCUS18309</name>
</gene>
<proteinExistence type="predicted"/>
<dbReference type="InterPro" id="IPR029064">
    <property type="entry name" value="Ribosomal_eL30-like_sf"/>
</dbReference>
<dbReference type="GO" id="GO:0070481">
    <property type="term" value="P:nuclear-transcribed mRNA catabolic process, non-stop decay"/>
    <property type="evidence" value="ECO:0007669"/>
    <property type="project" value="InterPro"/>
</dbReference>
<evidence type="ECO:0000313" key="2">
    <source>
        <dbReference type="Proteomes" id="UP000281553"/>
    </source>
</evidence>
<dbReference type="Proteomes" id="UP000281553">
    <property type="component" value="Unassembled WGS sequence"/>
</dbReference>